<reference evidence="8 9" key="1">
    <citation type="submission" date="2019-09" db="EMBL/GenBank/DDBJ databases">
        <title>Ecophysiology of the spiral-shaped methanotroph Methylospira mobilis as revealed by the complete genome sequence.</title>
        <authorList>
            <person name="Oshkin I.Y."/>
            <person name="Dedysh S.N."/>
            <person name="Miroshnikov K."/>
            <person name="Danilova O.V."/>
            <person name="Hakobyan A."/>
            <person name="Liesack W."/>
        </authorList>
    </citation>
    <scope>NUCLEOTIDE SEQUENCE [LARGE SCALE GENOMIC DNA]</scope>
    <source>
        <strain evidence="8 9">Shm1</strain>
    </source>
</reference>
<evidence type="ECO:0000256" key="5">
    <source>
        <dbReference type="ARBA" id="ARBA00022989"/>
    </source>
</evidence>
<evidence type="ECO:0000256" key="7">
    <source>
        <dbReference type="RuleBase" id="RU003879"/>
    </source>
</evidence>
<keyword evidence="4 7" id="KW-0812">Transmembrane</keyword>
<dbReference type="InParanoid" id="A0A5Q0BJZ9"/>
<comment type="similarity">
    <text evidence="2 7">Belongs to the ExbD/TolR family.</text>
</comment>
<dbReference type="GO" id="GO:0022857">
    <property type="term" value="F:transmembrane transporter activity"/>
    <property type="evidence" value="ECO:0007669"/>
    <property type="project" value="InterPro"/>
</dbReference>
<accession>A0A5Q0BJZ9</accession>
<dbReference type="PANTHER" id="PTHR30558:SF3">
    <property type="entry name" value="BIOPOLYMER TRANSPORT PROTEIN EXBD-RELATED"/>
    <property type="match status" value="1"/>
</dbReference>
<dbReference type="RefSeq" id="WP_153248517.1">
    <property type="nucleotide sequence ID" value="NZ_CP044205.1"/>
</dbReference>
<keyword evidence="9" id="KW-1185">Reference proteome</keyword>
<comment type="subcellular location">
    <subcellularLocation>
        <location evidence="1">Cell membrane</location>
        <topology evidence="1">Single-pass membrane protein</topology>
    </subcellularLocation>
    <subcellularLocation>
        <location evidence="7">Cell membrane</location>
        <topology evidence="7">Single-pass type II membrane protein</topology>
    </subcellularLocation>
</comment>
<proteinExistence type="inferred from homology"/>
<dbReference type="Gene3D" id="3.30.420.270">
    <property type="match status" value="1"/>
</dbReference>
<dbReference type="GO" id="GO:0015031">
    <property type="term" value="P:protein transport"/>
    <property type="evidence" value="ECO:0007669"/>
    <property type="project" value="UniProtKB-KW"/>
</dbReference>
<dbReference type="KEGG" id="mmob:F6R98_07690"/>
<organism evidence="8 9">
    <name type="scientific">Candidatus Methylospira mobilis</name>
    <dbReference type="NCBI Taxonomy" id="1808979"/>
    <lineage>
        <taxon>Bacteria</taxon>
        <taxon>Pseudomonadati</taxon>
        <taxon>Pseudomonadota</taxon>
        <taxon>Gammaproteobacteria</taxon>
        <taxon>Methylococcales</taxon>
        <taxon>Methylococcaceae</taxon>
        <taxon>Candidatus Methylospira</taxon>
    </lineage>
</organism>
<keyword evidence="7" id="KW-0653">Protein transport</keyword>
<dbReference type="EMBL" id="CP044205">
    <property type="protein sequence ID" value="QFY42521.1"/>
    <property type="molecule type" value="Genomic_DNA"/>
</dbReference>
<evidence type="ECO:0000256" key="6">
    <source>
        <dbReference type="ARBA" id="ARBA00023136"/>
    </source>
</evidence>
<dbReference type="Pfam" id="PF02472">
    <property type="entry name" value="ExbD"/>
    <property type="match status" value="1"/>
</dbReference>
<dbReference type="AlphaFoldDB" id="A0A5Q0BJZ9"/>
<dbReference type="OrthoDB" id="9793581at2"/>
<dbReference type="InterPro" id="IPR003400">
    <property type="entry name" value="ExbD"/>
</dbReference>
<keyword evidence="7" id="KW-0813">Transport</keyword>
<evidence type="ECO:0000256" key="1">
    <source>
        <dbReference type="ARBA" id="ARBA00004162"/>
    </source>
</evidence>
<sequence>MNFRPQRGERLELNLIPMIDVLIVLLIFLVLTTTFARETALTINLPKAVSGNNAPQAPAIELVIDADGHYAVNKKRLERDELDAIKQALQDAGAQENSVLTISADRNARHQGLITALDAASVLGLTHISIAAEAERHEKPAK</sequence>
<gene>
    <name evidence="8" type="ORF">F6R98_07690</name>
</gene>
<protein>
    <submittedName>
        <fullName evidence="8">Biopolymer transporter ExbD</fullName>
    </submittedName>
</protein>
<evidence type="ECO:0000313" key="9">
    <source>
        <dbReference type="Proteomes" id="UP000325755"/>
    </source>
</evidence>
<dbReference type="Proteomes" id="UP000325755">
    <property type="component" value="Chromosome"/>
</dbReference>
<evidence type="ECO:0000256" key="2">
    <source>
        <dbReference type="ARBA" id="ARBA00005811"/>
    </source>
</evidence>
<evidence type="ECO:0000256" key="3">
    <source>
        <dbReference type="ARBA" id="ARBA00022475"/>
    </source>
</evidence>
<keyword evidence="6" id="KW-0472">Membrane</keyword>
<keyword evidence="3" id="KW-1003">Cell membrane</keyword>
<dbReference type="GO" id="GO:0005886">
    <property type="term" value="C:plasma membrane"/>
    <property type="evidence" value="ECO:0007669"/>
    <property type="project" value="UniProtKB-SubCell"/>
</dbReference>
<dbReference type="PANTHER" id="PTHR30558">
    <property type="entry name" value="EXBD MEMBRANE COMPONENT OF PMF-DRIVEN MACROMOLECULE IMPORT SYSTEM"/>
    <property type="match status" value="1"/>
</dbReference>
<evidence type="ECO:0000313" key="8">
    <source>
        <dbReference type="EMBL" id="QFY42521.1"/>
    </source>
</evidence>
<evidence type="ECO:0000256" key="4">
    <source>
        <dbReference type="ARBA" id="ARBA00022692"/>
    </source>
</evidence>
<keyword evidence="5" id="KW-1133">Transmembrane helix</keyword>
<name>A0A5Q0BJZ9_9GAMM</name>